<dbReference type="GO" id="GO:0005886">
    <property type="term" value="C:plasma membrane"/>
    <property type="evidence" value="ECO:0007669"/>
    <property type="project" value="UniProtKB-SubCell"/>
</dbReference>
<evidence type="ECO:0000313" key="8">
    <source>
        <dbReference type="Proteomes" id="UP000260823"/>
    </source>
</evidence>
<comment type="caution">
    <text evidence="7">The sequence shown here is derived from an EMBL/GenBank/DDBJ whole genome shotgun (WGS) entry which is preliminary data.</text>
</comment>
<evidence type="ECO:0000256" key="5">
    <source>
        <dbReference type="ARBA" id="ARBA00023136"/>
    </source>
</evidence>
<keyword evidence="4 6" id="KW-1133">Transmembrane helix</keyword>
<dbReference type="InterPro" id="IPR017039">
    <property type="entry name" value="Virul_fac_BrkB"/>
</dbReference>
<organism evidence="7 8">
    <name type="scientific">Mucilaginibacter terrenus</name>
    <dbReference type="NCBI Taxonomy" id="2482727"/>
    <lineage>
        <taxon>Bacteria</taxon>
        <taxon>Pseudomonadati</taxon>
        <taxon>Bacteroidota</taxon>
        <taxon>Sphingobacteriia</taxon>
        <taxon>Sphingobacteriales</taxon>
        <taxon>Sphingobacteriaceae</taxon>
        <taxon>Mucilaginibacter</taxon>
    </lineage>
</organism>
<evidence type="ECO:0000256" key="3">
    <source>
        <dbReference type="ARBA" id="ARBA00022692"/>
    </source>
</evidence>
<evidence type="ECO:0000256" key="2">
    <source>
        <dbReference type="ARBA" id="ARBA00022475"/>
    </source>
</evidence>
<feature type="transmembrane region" description="Helical" evidence="6">
    <location>
        <begin position="236"/>
        <end position="258"/>
    </location>
</feature>
<dbReference type="RefSeq" id="WP_117381066.1">
    <property type="nucleotide sequence ID" value="NZ_QWDE01000001.1"/>
</dbReference>
<dbReference type="Pfam" id="PF03631">
    <property type="entry name" value="Virul_fac_BrkB"/>
    <property type="match status" value="1"/>
</dbReference>
<evidence type="ECO:0000256" key="1">
    <source>
        <dbReference type="ARBA" id="ARBA00004651"/>
    </source>
</evidence>
<gene>
    <name evidence="7" type="ORF">DYU05_00650</name>
</gene>
<keyword evidence="3 6" id="KW-0812">Transmembrane</keyword>
<evidence type="ECO:0000256" key="6">
    <source>
        <dbReference type="SAM" id="Phobius"/>
    </source>
</evidence>
<feature type="transmembrane region" description="Helical" evidence="6">
    <location>
        <begin position="119"/>
        <end position="138"/>
    </location>
</feature>
<feature type="transmembrane region" description="Helical" evidence="6">
    <location>
        <begin position="54"/>
        <end position="79"/>
    </location>
</feature>
<dbReference type="EMBL" id="QWDE01000001">
    <property type="protein sequence ID" value="RFZ84176.1"/>
    <property type="molecule type" value="Genomic_DNA"/>
</dbReference>
<feature type="transmembrane region" description="Helical" evidence="6">
    <location>
        <begin position="206"/>
        <end position="224"/>
    </location>
</feature>
<dbReference type="PANTHER" id="PTHR30213">
    <property type="entry name" value="INNER MEMBRANE PROTEIN YHJD"/>
    <property type="match status" value="1"/>
</dbReference>
<reference evidence="7 8" key="1">
    <citation type="submission" date="2018-08" db="EMBL/GenBank/DDBJ databases">
        <title>Mucilaginibacter terrae sp. nov., isolated from manganese diggings.</title>
        <authorList>
            <person name="Huang Y."/>
            <person name="Zhou Z."/>
        </authorList>
    </citation>
    <scope>NUCLEOTIDE SEQUENCE [LARGE SCALE GENOMIC DNA]</scope>
    <source>
        <strain evidence="7 8">ZH6</strain>
    </source>
</reference>
<sequence>MKWAHRFLSRFKFYQYFTDWMKSVYIPGFRPLPLYTVVVFFIEEIQKTSLTNRAAALAYNFMLALFPAIIFLFTLIPYIPVRNFQDDLLSVFAQIMPTNAYLAFQNTIVEIIKNQNGKLLSLGFATALYFATNGVSNLMQAFNKSSLILETRTWLKRRLVALLLTIVISISLLVAIVIMIAGQAVINFIKDKFHGQSDLWSYPIALLKWIIVLVIFFVSVSLLYRYGPSNKRKWNFINPGSILATALAILTSIGFTYYTNNFSSYNKVYGSIGTLIVVMIYLYLNSLILLIGFELNASVDLSKRTIRIVKPRFNTFRSQKAIENQKQNIAKQ</sequence>
<dbReference type="AlphaFoldDB" id="A0A3E2NT40"/>
<keyword evidence="5 6" id="KW-0472">Membrane</keyword>
<keyword evidence="8" id="KW-1185">Reference proteome</keyword>
<accession>A0A3E2NT40</accession>
<dbReference type="OrthoDB" id="977385at2"/>
<dbReference type="Proteomes" id="UP000260823">
    <property type="component" value="Unassembled WGS sequence"/>
</dbReference>
<protein>
    <submittedName>
        <fullName evidence="7">YihY/virulence factor BrkB family protein</fullName>
    </submittedName>
</protein>
<evidence type="ECO:0000256" key="4">
    <source>
        <dbReference type="ARBA" id="ARBA00022989"/>
    </source>
</evidence>
<proteinExistence type="predicted"/>
<dbReference type="NCBIfam" id="TIGR00765">
    <property type="entry name" value="yihY_not_rbn"/>
    <property type="match status" value="1"/>
</dbReference>
<keyword evidence="2" id="KW-1003">Cell membrane</keyword>
<name>A0A3E2NT40_9SPHI</name>
<feature type="transmembrane region" description="Helical" evidence="6">
    <location>
        <begin position="270"/>
        <end position="293"/>
    </location>
</feature>
<dbReference type="PANTHER" id="PTHR30213:SF0">
    <property type="entry name" value="UPF0761 MEMBRANE PROTEIN YIHY"/>
    <property type="match status" value="1"/>
</dbReference>
<feature type="transmembrane region" description="Helical" evidence="6">
    <location>
        <begin position="159"/>
        <end position="186"/>
    </location>
</feature>
<comment type="subcellular location">
    <subcellularLocation>
        <location evidence="1">Cell membrane</location>
        <topology evidence="1">Multi-pass membrane protein</topology>
    </subcellularLocation>
</comment>
<evidence type="ECO:0000313" key="7">
    <source>
        <dbReference type="EMBL" id="RFZ84176.1"/>
    </source>
</evidence>